<gene>
    <name evidence="1" type="ORF">AT705_02735</name>
</gene>
<evidence type="ECO:0008006" key="3">
    <source>
        <dbReference type="Google" id="ProtNLM"/>
    </source>
</evidence>
<dbReference type="KEGG" id="prr:AT705_02735"/>
<dbReference type="RefSeq" id="WP_058795387.1">
    <property type="nucleotide sequence ID" value="NZ_CP013611.1"/>
</dbReference>
<protein>
    <recommendedName>
        <fullName evidence="3">Phage tail protein</fullName>
    </recommendedName>
</protein>
<proteinExistence type="predicted"/>
<organism evidence="1 2">
    <name type="scientific">Pseudoalteromonas rubra</name>
    <dbReference type="NCBI Taxonomy" id="43658"/>
    <lineage>
        <taxon>Bacteria</taxon>
        <taxon>Pseudomonadati</taxon>
        <taxon>Pseudomonadota</taxon>
        <taxon>Gammaproteobacteria</taxon>
        <taxon>Alteromonadales</taxon>
        <taxon>Pseudoalteromonadaceae</taxon>
        <taxon>Pseudoalteromonas</taxon>
    </lineage>
</organism>
<evidence type="ECO:0000313" key="1">
    <source>
        <dbReference type="EMBL" id="ALU41939.1"/>
    </source>
</evidence>
<dbReference type="EMBL" id="CP013611">
    <property type="protein sequence ID" value="ALU41939.1"/>
    <property type="molecule type" value="Genomic_DNA"/>
</dbReference>
<sequence>MKLKKLANLKNVRIEMPIDFELGGVAFKFTALVKLVTQADIDDINKNKTSDPEIVSQLLVGWTGFTDEGEDVPYSQGVKAEMLAFPGIANRLATACLQAQYAVQEKN</sequence>
<accession>A0A0U3GRV2</accession>
<reference evidence="1 2" key="1">
    <citation type="submission" date="2015-12" db="EMBL/GenBank/DDBJ databases">
        <title>Complete genome sequence of Pseudoalteromonas rubra SCSIO 6842, harboring a conjugative plasmid.</title>
        <authorList>
            <person name="Li B."/>
            <person name="Wang X."/>
        </authorList>
    </citation>
    <scope>NUCLEOTIDE SEQUENCE [LARGE SCALE GENOMIC DNA]</scope>
    <source>
        <strain evidence="1 2">SCSIO 6842</strain>
    </source>
</reference>
<dbReference type="AlphaFoldDB" id="A0A0U3GRV2"/>
<dbReference type="Proteomes" id="UP000069015">
    <property type="component" value="Chromosome 1"/>
</dbReference>
<evidence type="ECO:0000313" key="2">
    <source>
        <dbReference type="Proteomes" id="UP000069015"/>
    </source>
</evidence>
<name>A0A0U3GRV2_9GAMM</name>